<dbReference type="PANTHER" id="PTHR46042">
    <property type="entry name" value="DIPHTHINE METHYLTRANSFERASE"/>
    <property type="match status" value="1"/>
</dbReference>
<keyword evidence="2 8" id="KW-0853">WD repeat</keyword>
<dbReference type="SUPFAM" id="SSF50978">
    <property type="entry name" value="WD40 repeat-like"/>
    <property type="match status" value="1"/>
</dbReference>
<evidence type="ECO:0000256" key="1">
    <source>
        <dbReference type="ARBA" id="ARBA00005156"/>
    </source>
</evidence>
<accession>A0AA36G5K5</accession>
<evidence type="ECO:0000256" key="7">
    <source>
        <dbReference type="ARBA" id="ARBA00047551"/>
    </source>
</evidence>
<evidence type="ECO:0000256" key="8">
    <source>
        <dbReference type="PROSITE-ProRule" id="PRU00221"/>
    </source>
</evidence>
<protein>
    <recommendedName>
        <fullName evidence="6">methylated diphthine methylhydrolase</fullName>
        <ecNumber evidence="6">3.1.1.97</ecNumber>
    </recommendedName>
</protein>
<dbReference type="SMART" id="SM00320">
    <property type="entry name" value="WD40"/>
    <property type="match status" value="4"/>
</dbReference>
<organism evidence="10 11">
    <name type="scientific">Mesorhabditis spiculigera</name>
    <dbReference type="NCBI Taxonomy" id="96644"/>
    <lineage>
        <taxon>Eukaryota</taxon>
        <taxon>Metazoa</taxon>
        <taxon>Ecdysozoa</taxon>
        <taxon>Nematoda</taxon>
        <taxon>Chromadorea</taxon>
        <taxon>Rhabditida</taxon>
        <taxon>Rhabditina</taxon>
        <taxon>Rhabditomorpha</taxon>
        <taxon>Rhabditoidea</taxon>
        <taxon>Rhabditidae</taxon>
        <taxon>Mesorhabditinae</taxon>
        <taxon>Mesorhabditis</taxon>
    </lineage>
</organism>
<comment type="similarity">
    <text evidence="5">Belongs to the DPH7 family.</text>
</comment>
<dbReference type="InterPro" id="IPR052415">
    <property type="entry name" value="Diphthine_MTase"/>
</dbReference>
<dbReference type="InterPro" id="IPR001680">
    <property type="entry name" value="WD40_rpt"/>
</dbReference>
<comment type="catalytic activity">
    <reaction evidence="7">
        <text>diphthine methyl ester-[translation elongation factor 2] + H2O = diphthine-[translation elongation factor 2] + methanol + H(+)</text>
        <dbReference type="Rhea" id="RHEA:42656"/>
        <dbReference type="Rhea" id="RHEA-COMP:10172"/>
        <dbReference type="Rhea" id="RHEA-COMP:10173"/>
        <dbReference type="ChEBI" id="CHEBI:15377"/>
        <dbReference type="ChEBI" id="CHEBI:15378"/>
        <dbReference type="ChEBI" id="CHEBI:17790"/>
        <dbReference type="ChEBI" id="CHEBI:79005"/>
        <dbReference type="ChEBI" id="CHEBI:82696"/>
        <dbReference type="EC" id="3.1.1.97"/>
    </reaction>
</comment>
<evidence type="ECO:0000313" key="10">
    <source>
        <dbReference type="EMBL" id="CAJ0573662.1"/>
    </source>
</evidence>
<keyword evidence="3" id="KW-0677">Repeat</keyword>
<dbReference type="GO" id="GO:0061685">
    <property type="term" value="F:diphthine methylesterase activity"/>
    <property type="evidence" value="ECO:0007669"/>
    <property type="project" value="UniProtKB-EC"/>
</dbReference>
<evidence type="ECO:0000256" key="2">
    <source>
        <dbReference type="ARBA" id="ARBA00022574"/>
    </source>
</evidence>
<dbReference type="AlphaFoldDB" id="A0AA36G5K5"/>
<dbReference type="PANTHER" id="PTHR46042:SF1">
    <property type="entry name" value="DIPHTHINE METHYLTRANSFERASE"/>
    <property type="match status" value="1"/>
</dbReference>
<dbReference type="Gene3D" id="2.130.10.10">
    <property type="entry name" value="YVTN repeat-like/Quinoprotein amine dehydrogenase"/>
    <property type="match status" value="1"/>
</dbReference>
<feature type="non-terminal residue" evidence="10">
    <location>
        <position position="1"/>
    </location>
</feature>
<gene>
    <name evidence="10" type="ORF">MSPICULIGERA_LOCUS12015</name>
</gene>
<proteinExistence type="inferred from homology"/>
<evidence type="ECO:0000313" key="11">
    <source>
        <dbReference type="Proteomes" id="UP001177023"/>
    </source>
</evidence>
<name>A0AA36G5K5_9BILA</name>
<sequence length="314" mass="34546">MKRKELDNAKESEKNDWKKFNTKANNKRMKGIKKVAVSGAAPDGPSGGVKRDPKEELRRIDFPAGVHRFKFAEQGALLYAALSDGSLAEISLEDRSLKSKTQITTEGDDVGRMILDVSPSGDYVAVSHGDGQLSLLDGSTKAIIRSWKGHQSRYTENCEVWSCAHVDSNTLASGGEDAQFCLWDMRTTDRISRIKVSTDGSGCTFVGPSSDGGNASQVLTGSYDQFIRVYDQRNPSQAVNERMLAGGVWNIEQHPECMVVSCMYGGWAMLDRNLEPFYCETKPGDALLYGATMCDQGFAYITFKDSTLTMKQIS</sequence>
<comment type="caution">
    <text evidence="10">The sequence shown here is derived from an EMBL/GenBank/DDBJ whole genome shotgun (WGS) entry which is preliminary data.</text>
</comment>
<dbReference type="InterPro" id="IPR015943">
    <property type="entry name" value="WD40/YVTN_repeat-like_dom_sf"/>
</dbReference>
<reference evidence="10" key="1">
    <citation type="submission" date="2023-06" db="EMBL/GenBank/DDBJ databases">
        <authorList>
            <person name="Delattre M."/>
        </authorList>
    </citation>
    <scope>NUCLEOTIDE SEQUENCE</scope>
    <source>
        <strain evidence="10">AF72</strain>
    </source>
</reference>
<dbReference type="EC" id="3.1.1.97" evidence="6"/>
<feature type="compositionally biased region" description="Basic and acidic residues" evidence="9">
    <location>
        <begin position="1"/>
        <end position="19"/>
    </location>
</feature>
<evidence type="ECO:0000256" key="5">
    <source>
        <dbReference type="ARBA" id="ARBA00038092"/>
    </source>
</evidence>
<dbReference type="GO" id="GO:0017183">
    <property type="term" value="P:protein histidyl modification to diphthamide"/>
    <property type="evidence" value="ECO:0007669"/>
    <property type="project" value="TreeGrafter"/>
</dbReference>
<keyword evidence="11" id="KW-1185">Reference proteome</keyword>
<evidence type="ECO:0000256" key="6">
    <source>
        <dbReference type="ARBA" id="ARBA00039131"/>
    </source>
</evidence>
<evidence type="ECO:0000256" key="3">
    <source>
        <dbReference type="ARBA" id="ARBA00022737"/>
    </source>
</evidence>
<dbReference type="GO" id="GO:0005737">
    <property type="term" value="C:cytoplasm"/>
    <property type="evidence" value="ECO:0007669"/>
    <property type="project" value="TreeGrafter"/>
</dbReference>
<feature type="repeat" description="WD" evidence="8">
    <location>
        <begin position="167"/>
        <end position="193"/>
    </location>
</feature>
<dbReference type="PROSITE" id="PS50082">
    <property type="entry name" value="WD_REPEATS_2"/>
    <property type="match status" value="1"/>
</dbReference>
<comment type="pathway">
    <text evidence="1">Protein modification; peptidyl-diphthamide biosynthesis.</text>
</comment>
<dbReference type="InterPro" id="IPR036322">
    <property type="entry name" value="WD40_repeat_dom_sf"/>
</dbReference>
<dbReference type="Pfam" id="PF00400">
    <property type="entry name" value="WD40"/>
    <property type="match status" value="1"/>
</dbReference>
<evidence type="ECO:0000256" key="9">
    <source>
        <dbReference type="SAM" id="MobiDB-lite"/>
    </source>
</evidence>
<feature type="region of interest" description="Disordered" evidence="9">
    <location>
        <begin position="1"/>
        <end position="23"/>
    </location>
</feature>
<dbReference type="Proteomes" id="UP001177023">
    <property type="component" value="Unassembled WGS sequence"/>
</dbReference>
<keyword evidence="4" id="KW-0378">Hydrolase</keyword>
<evidence type="ECO:0000256" key="4">
    <source>
        <dbReference type="ARBA" id="ARBA00022801"/>
    </source>
</evidence>
<dbReference type="EMBL" id="CATQJA010002621">
    <property type="protein sequence ID" value="CAJ0573662.1"/>
    <property type="molecule type" value="Genomic_DNA"/>
</dbReference>